<evidence type="ECO:0000256" key="1">
    <source>
        <dbReference type="SAM" id="SignalP"/>
    </source>
</evidence>
<reference evidence="2 3" key="1">
    <citation type="submission" date="2015-04" db="EMBL/GenBank/DDBJ databases">
        <authorList>
            <person name="Syromyatnikov M.Y."/>
            <person name="Popov V.N."/>
        </authorList>
    </citation>
    <scope>NUCLEOTIDE SEQUENCE [LARGE SCALE GENOMIC DNA]</scope>
</reference>
<organism evidence="2 3">
    <name type="scientific">Clunio marinus</name>
    <dbReference type="NCBI Taxonomy" id="568069"/>
    <lineage>
        <taxon>Eukaryota</taxon>
        <taxon>Metazoa</taxon>
        <taxon>Ecdysozoa</taxon>
        <taxon>Arthropoda</taxon>
        <taxon>Hexapoda</taxon>
        <taxon>Insecta</taxon>
        <taxon>Pterygota</taxon>
        <taxon>Neoptera</taxon>
        <taxon>Endopterygota</taxon>
        <taxon>Diptera</taxon>
        <taxon>Nematocera</taxon>
        <taxon>Chironomoidea</taxon>
        <taxon>Chironomidae</taxon>
        <taxon>Clunio</taxon>
    </lineage>
</organism>
<dbReference type="EMBL" id="CVRI01000035">
    <property type="protein sequence ID" value="CRK92703.1"/>
    <property type="molecule type" value="Genomic_DNA"/>
</dbReference>
<feature type="signal peptide" evidence="1">
    <location>
        <begin position="1"/>
        <end position="23"/>
    </location>
</feature>
<evidence type="ECO:0000313" key="3">
    <source>
        <dbReference type="Proteomes" id="UP000183832"/>
    </source>
</evidence>
<evidence type="ECO:0000313" key="2">
    <source>
        <dbReference type="EMBL" id="CRK92703.1"/>
    </source>
</evidence>
<gene>
    <name evidence="2" type="ORF">CLUMA_CG006362</name>
</gene>
<keyword evidence="1" id="KW-0732">Signal</keyword>
<dbReference type="AlphaFoldDB" id="A0A1J1HX75"/>
<sequence>MANYLFALFTSFIILIHVQTIKKEDLLWYEKLHQLDRLLYDKFRIEATLEAIQNFVKRNTLERNLALVVDATNHHHKFPIPKIDDANDVLLIKKFYGILFELMKLWENAECYCDIHVDTHTICYK</sequence>
<keyword evidence="3" id="KW-1185">Reference proteome</keyword>
<dbReference type="Proteomes" id="UP000183832">
    <property type="component" value="Unassembled WGS sequence"/>
</dbReference>
<name>A0A1J1HX75_9DIPT</name>
<accession>A0A1J1HX75</accession>
<protein>
    <submittedName>
        <fullName evidence="2">CLUMA_CG006362, isoform A</fullName>
    </submittedName>
</protein>
<proteinExistence type="predicted"/>
<feature type="chain" id="PRO_5012068609" evidence="1">
    <location>
        <begin position="24"/>
        <end position="125"/>
    </location>
</feature>